<evidence type="ECO:0000313" key="1">
    <source>
        <dbReference type="EMBL" id="GAK55611.1"/>
    </source>
</evidence>
<dbReference type="Proteomes" id="UP000030661">
    <property type="component" value="Unassembled WGS sequence"/>
</dbReference>
<reference evidence="1 2" key="1">
    <citation type="journal article" date="2015" name="PeerJ">
        <title>First genomic representation of candidate bacterial phylum KSB3 points to enhanced environmental sensing as a trigger of wastewater bulking.</title>
        <authorList>
            <person name="Sekiguchi Y."/>
            <person name="Ohashi A."/>
            <person name="Parks D.H."/>
            <person name="Yamauchi T."/>
            <person name="Tyson G.W."/>
            <person name="Hugenholtz P."/>
        </authorList>
    </citation>
    <scope>NUCLEOTIDE SEQUENCE [LARGE SCALE GENOMIC DNA]</scope>
</reference>
<dbReference type="EMBL" id="DF820463">
    <property type="protein sequence ID" value="GAK55611.1"/>
    <property type="molecule type" value="Genomic_DNA"/>
</dbReference>
<accession>A0A0S6WAP6</accession>
<keyword evidence="2" id="KW-1185">Reference proteome</keyword>
<protein>
    <submittedName>
        <fullName evidence="1">Uncharacterized protein</fullName>
    </submittedName>
</protein>
<dbReference type="AlphaFoldDB" id="A0A0S6WAP6"/>
<name>A0A0S6WAP6_VECG1</name>
<gene>
    <name evidence="1" type="ORF">U27_02445</name>
</gene>
<proteinExistence type="predicted"/>
<sequence>MQVTVNVPETLPQDIVQQLLKQFERMLQKEAEKWRASAKPVSKWAKIAQEAHKESPLEGLSAHILRCSQEIRDHSEFKHDQEVV</sequence>
<dbReference type="HOGENOM" id="CLU_2520848_0_0_0"/>
<evidence type="ECO:0000313" key="2">
    <source>
        <dbReference type="Proteomes" id="UP000030661"/>
    </source>
</evidence>
<organism evidence="1 2">
    <name type="scientific">Vecturithrix granuli</name>
    <dbReference type="NCBI Taxonomy" id="1499967"/>
    <lineage>
        <taxon>Bacteria</taxon>
        <taxon>Candidatus Moduliflexota</taxon>
        <taxon>Candidatus Vecturitrichia</taxon>
        <taxon>Candidatus Vecturitrichales</taxon>
        <taxon>Candidatus Vecturitrichaceae</taxon>
        <taxon>Candidatus Vecturithrix</taxon>
    </lineage>
</organism>